<feature type="non-terminal residue" evidence="1">
    <location>
        <position position="60"/>
    </location>
</feature>
<protein>
    <recommendedName>
        <fullName evidence="2">Glycosyltransferase 2-like domain-containing protein</fullName>
    </recommendedName>
</protein>
<organism evidence="1">
    <name type="scientific">marine sediment metagenome</name>
    <dbReference type="NCBI Taxonomy" id="412755"/>
    <lineage>
        <taxon>unclassified sequences</taxon>
        <taxon>metagenomes</taxon>
        <taxon>ecological metagenomes</taxon>
    </lineage>
</organism>
<sequence length="60" mass="6966">MANPLIVQRPMLVKNKCKERKVQVCIAVYFGRASDDVFETFLKTFRKVNQSALLQVYTDN</sequence>
<proteinExistence type="predicted"/>
<dbReference type="EMBL" id="LAZR01021969">
    <property type="protein sequence ID" value="KKL83477.1"/>
    <property type="molecule type" value="Genomic_DNA"/>
</dbReference>
<dbReference type="AlphaFoldDB" id="A0A0F9I7X7"/>
<evidence type="ECO:0000313" key="1">
    <source>
        <dbReference type="EMBL" id="KKL83477.1"/>
    </source>
</evidence>
<reference evidence="1" key="1">
    <citation type="journal article" date="2015" name="Nature">
        <title>Complex archaea that bridge the gap between prokaryotes and eukaryotes.</title>
        <authorList>
            <person name="Spang A."/>
            <person name="Saw J.H."/>
            <person name="Jorgensen S.L."/>
            <person name="Zaremba-Niedzwiedzka K."/>
            <person name="Martijn J."/>
            <person name="Lind A.E."/>
            <person name="van Eijk R."/>
            <person name="Schleper C."/>
            <person name="Guy L."/>
            <person name="Ettema T.J."/>
        </authorList>
    </citation>
    <scope>NUCLEOTIDE SEQUENCE</scope>
</reference>
<name>A0A0F9I7X7_9ZZZZ</name>
<evidence type="ECO:0008006" key="2">
    <source>
        <dbReference type="Google" id="ProtNLM"/>
    </source>
</evidence>
<gene>
    <name evidence="1" type="ORF">LCGC14_1974400</name>
</gene>
<comment type="caution">
    <text evidence="1">The sequence shown here is derived from an EMBL/GenBank/DDBJ whole genome shotgun (WGS) entry which is preliminary data.</text>
</comment>
<accession>A0A0F9I7X7</accession>